<dbReference type="OrthoDB" id="4689212at2759"/>
<evidence type="ECO:0000259" key="3">
    <source>
        <dbReference type="Pfam" id="PF13933"/>
    </source>
</evidence>
<dbReference type="InterPro" id="IPR024079">
    <property type="entry name" value="MetalloPept_cat_dom_sf"/>
</dbReference>
<dbReference type="PANTHER" id="PTHR39399:SF1">
    <property type="entry name" value="PROTEIN ZPS1"/>
    <property type="match status" value="1"/>
</dbReference>
<dbReference type="GO" id="GO:0008237">
    <property type="term" value="F:metallopeptidase activity"/>
    <property type="evidence" value="ECO:0007669"/>
    <property type="project" value="InterPro"/>
</dbReference>
<dbReference type="AlphaFoldDB" id="A0A9P7YGY3"/>
<dbReference type="Pfam" id="PF13933">
    <property type="entry name" value="HRXXH"/>
    <property type="match status" value="1"/>
</dbReference>
<keyword evidence="5" id="KW-1185">Reference proteome</keyword>
<evidence type="ECO:0000313" key="4">
    <source>
        <dbReference type="EMBL" id="KAG9233012.1"/>
    </source>
</evidence>
<dbReference type="CDD" id="cd11307">
    <property type="entry name" value="M35_Asp_f2_like"/>
    <property type="match status" value="1"/>
</dbReference>
<dbReference type="EMBL" id="MU251520">
    <property type="protein sequence ID" value="KAG9233012.1"/>
    <property type="molecule type" value="Genomic_DNA"/>
</dbReference>
<dbReference type="GO" id="GO:0009986">
    <property type="term" value="C:cell surface"/>
    <property type="evidence" value="ECO:0007669"/>
    <property type="project" value="TreeGrafter"/>
</dbReference>
<protein>
    <submittedName>
        <fullName evidence="4">Peptidase family-domain-containing protein</fullName>
    </submittedName>
</protein>
<dbReference type="InterPro" id="IPR029482">
    <property type="entry name" value="HRXXH"/>
</dbReference>
<accession>A0A9P7YGY3</accession>
<feature type="signal peptide" evidence="2">
    <location>
        <begin position="1"/>
        <end position="19"/>
    </location>
</feature>
<dbReference type="GO" id="GO:0009277">
    <property type="term" value="C:fungal-type cell wall"/>
    <property type="evidence" value="ECO:0007669"/>
    <property type="project" value="TreeGrafter"/>
</dbReference>
<feature type="chain" id="PRO_5040228936" evidence="2">
    <location>
        <begin position="20"/>
        <end position="339"/>
    </location>
</feature>
<keyword evidence="2" id="KW-0732">Signal</keyword>
<dbReference type="PANTHER" id="PTHR39399">
    <property type="entry name" value="PROTEIN ZPS1"/>
    <property type="match status" value="1"/>
</dbReference>
<dbReference type="GO" id="GO:0008270">
    <property type="term" value="F:zinc ion binding"/>
    <property type="evidence" value="ECO:0007669"/>
    <property type="project" value="TreeGrafter"/>
</dbReference>
<dbReference type="Gene3D" id="3.40.390.10">
    <property type="entry name" value="Collagenase (Catalytic Domain)"/>
    <property type="match status" value="1"/>
</dbReference>
<dbReference type="InterPro" id="IPR039124">
    <property type="entry name" value="PRA1-like"/>
</dbReference>
<gene>
    <name evidence="4" type="ORF">BJ875DRAFT_505643</name>
</gene>
<reference evidence="4" key="1">
    <citation type="journal article" date="2021" name="IMA Fungus">
        <title>Genomic characterization of three marine fungi, including Emericellopsis atlantica sp. nov. with signatures of a generalist lifestyle and marine biomass degradation.</title>
        <authorList>
            <person name="Hagestad O.C."/>
            <person name="Hou L."/>
            <person name="Andersen J.H."/>
            <person name="Hansen E.H."/>
            <person name="Altermark B."/>
            <person name="Li C."/>
            <person name="Kuhnert E."/>
            <person name="Cox R.J."/>
            <person name="Crous P.W."/>
            <person name="Spatafora J.W."/>
            <person name="Lail K."/>
            <person name="Amirebrahimi M."/>
            <person name="Lipzen A."/>
            <person name="Pangilinan J."/>
            <person name="Andreopoulos W."/>
            <person name="Hayes R.D."/>
            <person name="Ng V."/>
            <person name="Grigoriev I.V."/>
            <person name="Jackson S.A."/>
            <person name="Sutton T.D.S."/>
            <person name="Dobson A.D.W."/>
            <person name="Rama T."/>
        </authorList>
    </citation>
    <scope>NUCLEOTIDE SEQUENCE</scope>
    <source>
        <strain evidence="4">TRa018bII</strain>
    </source>
</reference>
<feature type="region of interest" description="Disordered" evidence="1">
    <location>
        <begin position="306"/>
        <end position="334"/>
    </location>
</feature>
<dbReference type="SUPFAM" id="SSF55486">
    <property type="entry name" value="Metalloproteases ('zincins'), catalytic domain"/>
    <property type="match status" value="1"/>
</dbReference>
<dbReference type="GO" id="GO:0005178">
    <property type="term" value="F:integrin binding"/>
    <property type="evidence" value="ECO:0007669"/>
    <property type="project" value="TreeGrafter"/>
</dbReference>
<name>A0A9P7YGY3_9HELO</name>
<comment type="caution">
    <text evidence="4">The sequence shown here is derived from an EMBL/GenBank/DDBJ whole genome shotgun (WGS) entry which is preliminary data.</text>
</comment>
<sequence>MRSSILLAGLCSVGINAAALPVTQRDTPLSFEPETDQTPIPAAYDWKAGYVSEFPIHSSCNASERHELARGLEEAVLLAQHAKEHVLIHGNNSEIFRRYFGAAGPVGPVIGWYDKIATANRAGVLFRCDDPDRNCATQEGWAGHWRGSNASSETVICPLSYTTRWPIEAMCARGFTVATGRTSNYWAGDLMHRLYHTIPVGEGIVDHHADGYNGCVELATGENHTIAASNSATLSYFATEVYAYDISIPGEGCLGKPVGEEDDGHGHGASSSSTAIVSSTATVSSVPSATSSAAAVASTASVNPTRVIPAPSATSSAAEASSTAGKECHTHDDGTLHCV</sequence>
<evidence type="ECO:0000313" key="5">
    <source>
        <dbReference type="Proteomes" id="UP000824998"/>
    </source>
</evidence>
<dbReference type="Proteomes" id="UP000824998">
    <property type="component" value="Unassembled WGS sequence"/>
</dbReference>
<evidence type="ECO:0000256" key="2">
    <source>
        <dbReference type="SAM" id="SignalP"/>
    </source>
</evidence>
<proteinExistence type="predicted"/>
<feature type="compositionally biased region" description="Low complexity" evidence="1">
    <location>
        <begin position="309"/>
        <end position="324"/>
    </location>
</feature>
<evidence type="ECO:0000256" key="1">
    <source>
        <dbReference type="SAM" id="MobiDB-lite"/>
    </source>
</evidence>
<dbReference type="GO" id="GO:0005576">
    <property type="term" value="C:extracellular region"/>
    <property type="evidence" value="ECO:0007669"/>
    <property type="project" value="TreeGrafter"/>
</dbReference>
<organism evidence="4 5">
    <name type="scientific">Amylocarpus encephaloides</name>
    <dbReference type="NCBI Taxonomy" id="45428"/>
    <lineage>
        <taxon>Eukaryota</taxon>
        <taxon>Fungi</taxon>
        <taxon>Dikarya</taxon>
        <taxon>Ascomycota</taxon>
        <taxon>Pezizomycotina</taxon>
        <taxon>Leotiomycetes</taxon>
        <taxon>Helotiales</taxon>
        <taxon>Helotiales incertae sedis</taxon>
        <taxon>Amylocarpus</taxon>
    </lineage>
</organism>
<feature type="domain" description="Putative peptidase" evidence="3">
    <location>
        <begin position="17"/>
        <end position="256"/>
    </location>
</feature>